<feature type="non-terminal residue" evidence="1">
    <location>
        <position position="1"/>
    </location>
</feature>
<comment type="caution">
    <text evidence="1">The sequence shown here is derived from an EMBL/GenBank/DDBJ whole genome shotgun (WGS) entry which is preliminary data.</text>
</comment>
<evidence type="ECO:0000313" key="1">
    <source>
        <dbReference type="EMBL" id="CAG8809621.1"/>
    </source>
</evidence>
<name>A0A9N9K4D2_9GLOM</name>
<protein>
    <submittedName>
        <fullName evidence="1">12309_t:CDS:1</fullName>
    </submittedName>
</protein>
<reference evidence="1" key="1">
    <citation type="submission" date="2021-06" db="EMBL/GenBank/DDBJ databases">
        <authorList>
            <person name="Kallberg Y."/>
            <person name="Tangrot J."/>
            <person name="Rosling A."/>
        </authorList>
    </citation>
    <scope>NUCLEOTIDE SEQUENCE</scope>
    <source>
        <strain evidence="1">MA453B</strain>
    </source>
</reference>
<proteinExistence type="predicted"/>
<dbReference type="EMBL" id="CAJVPY010045303">
    <property type="protein sequence ID" value="CAG8809621.1"/>
    <property type="molecule type" value="Genomic_DNA"/>
</dbReference>
<gene>
    <name evidence="1" type="ORF">DERYTH_LOCUS25132</name>
</gene>
<feature type="non-terminal residue" evidence="1">
    <location>
        <position position="43"/>
    </location>
</feature>
<dbReference type="Proteomes" id="UP000789405">
    <property type="component" value="Unassembled WGS sequence"/>
</dbReference>
<dbReference type="AlphaFoldDB" id="A0A9N9K4D2"/>
<accession>A0A9N9K4D2</accession>
<evidence type="ECO:0000313" key="2">
    <source>
        <dbReference type="Proteomes" id="UP000789405"/>
    </source>
</evidence>
<organism evidence="1 2">
    <name type="scientific">Dentiscutata erythropus</name>
    <dbReference type="NCBI Taxonomy" id="1348616"/>
    <lineage>
        <taxon>Eukaryota</taxon>
        <taxon>Fungi</taxon>
        <taxon>Fungi incertae sedis</taxon>
        <taxon>Mucoromycota</taxon>
        <taxon>Glomeromycotina</taxon>
        <taxon>Glomeromycetes</taxon>
        <taxon>Diversisporales</taxon>
        <taxon>Gigasporaceae</taxon>
        <taxon>Dentiscutata</taxon>
    </lineage>
</organism>
<keyword evidence="2" id="KW-1185">Reference proteome</keyword>
<sequence>QVTKNSSFYASLHAESILQEYSQETKLSNQHLLKPLNYEQFCI</sequence>